<evidence type="ECO:0000313" key="2">
    <source>
        <dbReference type="Proteomes" id="UP000432516"/>
    </source>
</evidence>
<gene>
    <name evidence="1" type="ORF">GKD68_19870</name>
</gene>
<proteinExistence type="predicted"/>
<name>A0A6I2NVQ3_PARDI</name>
<protein>
    <submittedName>
        <fullName evidence="1">Uncharacterized protein</fullName>
    </submittedName>
</protein>
<dbReference type="AlphaFoldDB" id="A0A6I2NVQ3"/>
<accession>A0A6I2NVQ3</accession>
<dbReference type="RefSeq" id="WP_154396078.1">
    <property type="nucleotide sequence ID" value="NZ_WKMZ01000017.1"/>
</dbReference>
<sequence length="190" mass="22546">MVAIIDHIPRIQLSDIKELIRRQTDTSQKLMQLITLNNIEYRITVSIESKDVVFRWKFKDKDKKVKVKLKTEPSNLGNGIVWYFLCPYTGHKCRKLFIDGNVIASRYAFAHVYNQSRESKIGRFFSGLNRKNIDRKYGKQFYRGLLTPYGKRLRKQYEKMKRANDLLEVYLLPKNKGRKPKDETDIQARI</sequence>
<dbReference type="EMBL" id="WKNE01000025">
    <property type="protein sequence ID" value="MRZ56954.1"/>
    <property type="molecule type" value="Genomic_DNA"/>
</dbReference>
<reference evidence="1 2" key="1">
    <citation type="journal article" date="2019" name="Nat. Med.">
        <title>A library of human gut bacterial isolates paired with longitudinal multiomics data enables mechanistic microbiome research.</title>
        <authorList>
            <person name="Poyet M."/>
            <person name="Groussin M."/>
            <person name="Gibbons S.M."/>
            <person name="Avila-Pacheco J."/>
            <person name="Jiang X."/>
            <person name="Kearney S.M."/>
            <person name="Perrotta A.R."/>
            <person name="Berdy B."/>
            <person name="Zhao S."/>
            <person name="Lieberman T.D."/>
            <person name="Swanson P.K."/>
            <person name="Smith M."/>
            <person name="Roesemann S."/>
            <person name="Alexander J.E."/>
            <person name="Rich S.A."/>
            <person name="Livny J."/>
            <person name="Vlamakis H."/>
            <person name="Clish C."/>
            <person name="Bullock K."/>
            <person name="Deik A."/>
            <person name="Scott J."/>
            <person name="Pierce K.A."/>
            <person name="Xavier R.J."/>
            <person name="Alm E.J."/>
        </authorList>
    </citation>
    <scope>NUCLEOTIDE SEQUENCE [LARGE SCALE GENOMIC DNA]</scope>
    <source>
        <strain evidence="1 2">BIOML-A2</strain>
    </source>
</reference>
<dbReference type="Proteomes" id="UP000432516">
    <property type="component" value="Unassembled WGS sequence"/>
</dbReference>
<comment type="caution">
    <text evidence="1">The sequence shown here is derived from an EMBL/GenBank/DDBJ whole genome shotgun (WGS) entry which is preliminary data.</text>
</comment>
<organism evidence="1 2">
    <name type="scientific">Parabacteroides distasonis</name>
    <dbReference type="NCBI Taxonomy" id="823"/>
    <lineage>
        <taxon>Bacteria</taxon>
        <taxon>Pseudomonadati</taxon>
        <taxon>Bacteroidota</taxon>
        <taxon>Bacteroidia</taxon>
        <taxon>Bacteroidales</taxon>
        <taxon>Tannerellaceae</taxon>
        <taxon>Parabacteroides</taxon>
    </lineage>
</organism>
<evidence type="ECO:0000313" key="1">
    <source>
        <dbReference type="EMBL" id="MRZ56954.1"/>
    </source>
</evidence>